<dbReference type="EMBL" id="BARW01021451">
    <property type="protein sequence ID" value="GAI88830.1"/>
    <property type="molecule type" value="Genomic_DNA"/>
</dbReference>
<comment type="caution">
    <text evidence="1">The sequence shown here is derived from an EMBL/GenBank/DDBJ whole genome shotgun (WGS) entry which is preliminary data.</text>
</comment>
<name>X1TMN0_9ZZZZ</name>
<organism evidence="1">
    <name type="scientific">marine sediment metagenome</name>
    <dbReference type="NCBI Taxonomy" id="412755"/>
    <lineage>
        <taxon>unclassified sequences</taxon>
        <taxon>metagenomes</taxon>
        <taxon>ecological metagenomes</taxon>
    </lineage>
</organism>
<sequence>MADVSALTEAYIPLEALDGGRVMLHVGNGTGNNVTADLPTKLTNIMSAQICPEAYNAGAGAGIEVFYCARTITAGKVAVLRKADDVGFDDFAFLLAGKVY</sequence>
<gene>
    <name evidence="1" type="ORF">S12H4_36037</name>
</gene>
<protein>
    <submittedName>
        <fullName evidence="1">Uncharacterized protein</fullName>
    </submittedName>
</protein>
<dbReference type="AlphaFoldDB" id="X1TMN0"/>
<reference evidence="1" key="1">
    <citation type="journal article" date="2014" name="Front. Microbiol.">
        <title>High frequency of phylogenetically diverse reductive dehalogenase-homologous genes in deep subseafloor sedimentary metagenomes.</title>
        <authorList>
            <person name="Kawai M."/>
            <person name="Futagami T."/>
            <person name="Toyoda A."/>
            <person name="Takaki Y."/>
            <person name="Nishi S."/>
            <person name="Hori S."/>
            <person name="Arai W."/>
            <person name="Tsubouchi T."/>
            <person name="Morono Y."/>
            <person name="Uchiyama I."/>
            <person name="Ito T."/>
            <person name="Fujiyama A."/>
            <person name="Inagaki F."/>
            <person name="Takami H."/>
        </authorList>
    </citation>
    <scope>NUCLEOTIDE SEQUENCE</scope>
    <source>
        <strain evidence="1">Expedition CK06-06</strain>
    </source>
</reference>
<evidence type="ECO:0000313" key="1">
    <source>
        <dbReference type="EMBL" id="GAI88830.1"/>
    </source>
</evidence>
<proteinExistence type="predicted"/>
<accession>X1TMN0</accession>